<dbReference type="InterPro" id="IPR006379">
    <property type="entry name" value="HAD-SF_hydro_IIB"/>
</dbReference>
<dbReference type="Proteomes" id="UP000186777">
    <property type="component" value="Unassembled WGS sequence"/>
</dbReference>
<dbReference type="InterPro" id="IPR036412">
    <property type="entry name" value="HAD-like_sf"/>
</dbReference>
<organism evidence="1 2">
    <name type="scientific">Phascolarctobacterium succinatutens</name>
    <dbReference type="NCBI Taxonomy" id="626940"/>
    <lineage>
        <taxon>Bacteria</taxon>
        <taxon>Bacillati</taxon>
        <taxon>Bacillota</taxon>
        <taxon>Negativicutes</taxon>
        <taxon>Acidaminococcales</taxon>
        <taxon>Acidaminococcaceae</taxon>
        <taxon>Phascolarctobacterium</taxon>
    </lineage>
</organism>
<protein>
    <recommendedName>
        <fullName evidence="3">Cof-type HAD-IIB family hydrolase</fullName>
    </recommendedName>
</protein>
<dbReference type="SFLD" id="SFLDG01140">
    <property type="entry name" value="C2.B:_Phosphomannomutase_and_P"/>
    <property type="match status" value="1"/>
</dbReference>
<reference evidence="1 2" key="1">
    <citation type="journal article" date="2016" name="Nat. Biotechnol.">
        <title>Measurement of bacterial replication rates in microbial communities.</title>
        <authorList>
            <person name="Brown C.T."/>
            <person name="Olm M.R."/>
            <person name="Thomas B.C."/>
            <person name="Banfield J.F."/>
        </authorList>
    </citation>
    <scope>NUCLEOTIDE SEQUENCE [LARGE SCALE GENOMIC DNA]</scope>
    <source>
        <strain evidence="1">46_33</strain>
    </source>
</reference>
<dbReference type="Pfam" id="PF08282">
    <property type="entry name" value="Hydrolase_3"/>
    <property type="match status" value="1"/>
</dbReference>
<proteinExistence type="predicted"/>
<dbReference type="CDD" id="cd07516">
    <property type="entry name" value="HAD_Pase"/>
    <property type="match status" value="1"/>
</dbReference>
<evidence type="ECO:0000313" key="2">
    <source>
        <dbReference type="Proteomes" id="UP000186777"/>
    </source>
</evidence>
<dbReference type="SUPFAM" id="SSF56784">
    <property type="entry name" value="HAD-like"/>
    <property type="match status" value="1"/>
</dbReference>
<dbReference type="RefSeq" id="WP_303680410.1">
    <property type="nucleotide sequence ID" value="NZ_MNTG01000045.1"/>
</dbReference>
<gene>
    <name evidence="1" type="ORF">BHW43_09790</name>
</gene>
<evidence type="ECO:0000313" key="1">
    <source>
        <dbReference type="EMBL" id="OLA36426.1"/>
    </source>
</evidence>
<dbReference type="AlphaFoldDB" id="A0A1Q6R289"/>
<comment type="caution">
    <text evidence="1">The sequence shown here is derived from an EMBL/GenBank/DDBJ whole genome shotgun (WGS) entry which is preliminary data.</text>
</comment>
<dbReference type="SFLD" id="SFLDS00003">
    <property type="entry name" value="Haloacid_Dehalogenase"/>
    <property type="match status" value="1"/>
</dbReference>
<name>A0A1Q6R289_9FIRM</name>
<dbReference type="PANTHER" id="PTHR10000:SF8">
    <property type="entry name" value="HAD SUPERFAMILY HYDROLASE-LIKE, TYPE 3"/>
    <property type="match status" value="1"/>
</dbReference>
<evidence type="ECO:0008006" key="3">
    <source>
        <dbReference type="Google" id="ProtNLM"/>
    </source>
</evidence>
<accession>A0A1Q6R289</accession>
<sequence length="269" mass="29530">MEIKLIASDMDDTLLNKDCQISPRNEAAIRKALDAGKIFLIATGRMYVSVRPYAEKLGLDVPLVTYNGALVKGSLSGKVYYEHKMKLSTANEVLAYCREKGYYLQLYVGDSILIKQENDCSRMYTKISGIQTTAIGEALYHTDEAPYKILVMTKSEEFADVWQQFKEDFAGKLDVTSSKDNFLELMEPGVNKWEAVKSVAASYGVQPQEIMCIGDSNNDVKMIANAGIGVAVANAKDSVKQNAKIITASNNDDGVALVIESILTPQAAE</sequence>
<dbReference type="STRING" id="626940.BHW43_09790"/>
<dbReference type="GO" id="GO:0000287">
    <property type="term" value="F:magnesium ion binding"/>
    <property type="evidence" value="ECO:0007669"/>
    <property type="project" value="TreeGrafter"/>
</dbReference>
<dbReference type="InterPro" id="IPR023214">
    <property type="entry name" value="HAD_sf"/>
</dbReference>
<dbReference type="Gene3D" id="3.40.50.1000">
    <property type="entry name" value="HAD superfamily/HAD-like"/>
    <property type="match status" value="1"/>
</dbReference>
<dbReference type="InterPro" id="IPR000150">
    <property type="entry name" value="Cof"/>
</dbReference>
<dbReference type="NCBIfam" id="TIGR01484">
    <property type="entry name" value="HAD-SF-IIB"/>
    <property type="match status" value="1"/>
</dbReference>
<dbReference type="NCBIfam" id="TIGR00099">
    <property type="entry name" value="Cof-subfamily"/>
    <property type="match status" value="1"/>
</dbReference>
<dbReference type="GO" id="GO:0016791">
    <property type="term" value="F:phosphatase activity"/>
    <property type="evidence" value="ECO:0007669"/>
    <property type="project" value="UniProtKB-ARBA"/>
</dbReference>
<dbReference type="Gene3D" id="3.30.1240.10">
    <property type="match status" value="1"/>
</dbReference>
<dbReference type="GO" id="GO:0005829">
    <property type="term" value="C:cytosol"/>
    <property type="evidence" value="ECO:0007669"/>
    <property type="project" value="TreeGrafter"/>
</dbReference>
<dbReference type="PANTHER" id="PTHR10000">
    <property type="entry name" value="PHOSPHOSERINE PHOSPHATASE"/>
    <property type="match status" value="1"/>
</dbReference>
<dbReference type="EMBL" id="MNTG01000045">
    <property type="protein sequence ID" value="OLA36426.1"/>
    <property type="molecule type" value="Genomic_DNA"/>
</dbReference>
<dbReference type="SFLD" id="SFLDG01144">
    <property type="entry name" value="C2.B.4:_PGP_Like"/>
    <property type="match status" value="1"/>
</dbReference>